<dbReference type="OrthoDB" id="1939467at2759"/>
<dbReference type="AlphaFoldDB" id="A0A843W6S6"/>
<feature type="non-terminal residue" evidence="3">
    <location>
        <position position="212"/>
    </location>
</feature>
<name>A0A843W6S6_COLES</name>
<organism evidence="3 4">
    <name type="scientific">Colocasia esculenta</name>
    <name type="common">Wild taro</name>
    <name type="synonym">Arum esculentum</name>
    <dbReference type="NCBI Taxonomy" id="4460"/>
    <lineage>
        <taxon>Eukaryota</taxon>
        <taxon>Viridiplantae</taxon>
        <taxon>Streptophyta</taxon>
        <taxon>Embryophyta</taxon>
        <taxon>Tracheophyta</taxon>
        <taxon>Spermatophyta</taxon>
        <taxon>Magnoliopsida</taxon>
        <taxon>Liliopsida</taxon>
        <taxon>Araceae</taxon>
        <taxon>Aroideae</taxon>
        <taxon>Colocasieae</taxon>
        <taxon>Colocasia</taxon>
    </lineage>
</organism>
<feature type="transmembrane region" description="Helical" evidence="2">
    <location>
        <begin position="13"/>
        <end position="33"/>
    </location>
</feature>
<proteinExistence type="predicted"/>
<keyword evidence="2" id="KW-1133">Transmembrane helix</keyword>
<evidence type="ECO:0000313" key="4">
    <source>
        <dbReference type="Proteomes" id="UP000652761"/>
    </source>
</evidence>
<evidence type="ECO:0000313" key="3">
    <source>
        <dbReference type="EMBL" id="MQM03057.1"/>
    </source>
</evidence>
<keyword evidence="2" id="KW-0472">Membrane</keyword>
<protein>
    <submittedName>
        <fullName evidence="3">Uncharacterized protein</fullName>
    </submittedName>
</protein>
<keyword evidence="4" id="KW-1185">Reference proteome</keyword>
<feature type="transmembrane region" description="Helical" evidence="2">
    <location>
        <begin position="139"/>
        <end position="160"/>
    </location>
</feature>
<keyword evidence="2" id="KW-0812">Transmembrane</keyword>
<dbReference type="EMBL" id="NMUH01002968">
    <property type="protein sequence ID" value="MQM03057.1"/>
    <property type="molecule type" value="Genomic_DNA"/>
</dbReference>
<evidence type="ECO:0000256" key="1">
    <source>
        <dbReference type="SAM" id="MobiDB-lite"/>
    </source>
</evidence>
<feature type="non-terminal residue" evidence="3">
    <location>
        <position position="1"/>
    </location>
</feature>
<feature type="region of interest" description="Disordered" evidence="1">
    <location>
        <begin position="166"/>
        <end position="197"/>
    </location>
</feature>
<gene>
    <name evidence="3" type="ORF">Taro_035826</name>
</gene>
<reference evidence="3" key="1">
    <citation type="submission" date="2017-07" db="EMBL/GenBank/DDBJ databases">
        <title>Taro Niue Genome Assembly and Annotation.</title>
        <authorList>
            <person name="Atibalentja N."/>
            <person name="Keating K."/>
            <person name="Fields C.J."/>
        </authorList>
    </citation>
    <scope>NUCLEOTIDE SEQUENCE</scope>
    <source>
        <strain evidence="3">Niue_2</strain>
        <tissue evidence="3">Leaf</tissue>
    </source>
</reference>
<accession>A0A843W6S6</accession>
<evidence type="ECO:0000256" key="2">
    <source>
        <dbReference type="SAM" id="Phobius"/>
    </source>
</evidence>
<dbReference type="Proteomes" id="UP000652761">
    <property type="component" value="Unassembled WGS sequence"/>
</dbReference>
<sequence length="212" mass="23250">DIGLRIEVLHCNLHLVAGKVVVHVVDAFICIWIRLKKDHLIIIVVIVANQDIIEVHVQGHNPLITTKMEQFAGPVDTFVLYAQSSHRSQLVHAGQLWSWERLHVGRPDIAMHPLSQDMSLGHRCGIIGQITLYHRMRRLLVLVEGSIWLGIGLSLGGTLLGQVQRTDSSTSHAGPSEPCAGTPQEPDDAGPSHFSPDVMTVSQYGLYDVGAS</sequence>
<comment type="caution">
    <text evidence="3">The sequence shown here is derived from an EMBL/GenBank/DDBJ whole genome shotgun (WGS) entry which is preliminary data.</text>
</comment>